<gene>
    <name evidence="2" type="ORF">VFDL14_14370</name>
</gene>
<evidence type="ECO:0000313" key="3">
    <source>
        <dbReference type="Proteomes" id="UP000027219"/>
    </source>
</evidence>
<feature type="transmembrane region" description="Helical" evidence="1">
    <location>
        <begin position="122"/>
        <end position="140"/>
    </location>
</feature>
<keyword evidence="1" id="KW-0812">Transmembrane</keyword>
<evidence type="ECO:0000313" key="2">
    <source>
        <dbReference type="EMBL" id="KDN29363.1"/>
    </source>
</evidence>
<comment type="caution">
    <text evidence="2">The sequence shown here is derived from an EMBL/GenBank/DDBJ whole genome shotgun (WGS) entry which is preliminary data.</text>
</comment>
<keyword evidence="3" id="KW-1185">Reference proteome</keyword>
<sequence>MKSQTKNSDRSSMSLEIPEFNISQSTSQVIFKRCQTALIVLAIGIIVNLALRIDYVLIGGELSELSVTEVLEQLLLLTSSLSFLYMAKHTSQVKHAALLMSAFFAVMLTRELDFWFDMITHGAWVYPAILVAGSAIFYAIKNGKQTLDQIAYILASPHMNLLITGVMLLLVFSRLFGMGSFWHNIMGADYVREVKIIAEEGTELLAYCLIAFASVKTVNGFRNKAKQSS</sequence>
<proteinExistence type="predicted"/>
<dbReference type="STRING" id="212667.VFDL14_14370"/>
<name>A0A066UYM1_9VIBR</name>
<feature type="transmembrane region" description="Helical" evidence="1">
    <location>
        <begin position="37"/>
        <end position="58"/>
    </location>
</feature>
<accession>A0A066UYM1</accession>
<dbReference type="EMBL" id="JFFR01000009">
    <property type="protein sequence ID" value="KDN29363.1"/>
    <property type="molecule type" value="Genomic_DNA"/>
</dbReference>
<dbReference type="Proteomes" id="UP000027219">
    <property type="component" value="Unassembled WGS sequence"/>
</dbReference>
<dbReference type="RefSeq" id="WP_032550302.1">
    <property type="nucleotide sequence ID" value="NZ_JFFR01000009.1"/>
</dbReference>
<feature type="transmembrane region" description="Helical" evidence="1">
    <location>
        <begin position="161"/>
        <end position="184"/>
    </location>
</feature>
<dbReference type="OrthoDB" id="1425700at2"/>
<dbReference type="AlphaFoldDB" id="A0A066UYM1"/>
<organism evidence="2 3">
    <name type="scientific">Vibrio fortis</name>
    <dbReference type="NCBI Taxonomy" id="212667"/>
    <lineage>
        <taxon>Bacteria</taxon>
        <taxon>Pseudomonadati</taxon>
        <taxon>Pseudomonadota</taxon>
        <taxon>Gammaproteobacteria</taxon>
        <taxon>Vibrionales</taxon>
        <taxon>Vibrionaceae</taxon>
        <taxon>Vibrio</taxon>
    </lineage>
</organism>
<keyword evidence="1" id="KW-0472">Membrane</keyword>
<evidence type="ECO:0000256" key="1">
    <source>
        <dbReference type="SAM" id="Phobius"/>
    </source>
</evidence>
<reference evidence="2 3" key="1">
    <citation type="submission" date="2014-02" db="EMBL/GenBank/DDBJ databases">
        <title>Vibrio fortis Dalian14 Genome Sequencing.</title>
        <authorList>
            <person name="Wang Y."/>
            <person name="Song L."/>
            <person name="Liu G."/>
            <person name="Ding J."/>
        </authorList>
    </citation>
    <scope>NUCLEOTIDE SEQUENCE [LARGE SCALE GENOMIC DNA]</scope>
    <source>
        <strain evidence="2 3">Dalian14</strain>
    </source>
</reference>
<protein>
    <submittedName>
        <fullName evidence="2">Membrane protein</fullName>
    </submittedName>
</protein>
<keyword evidence="1" id="KW-1133">Transmembrane helix</keyword>